<dbReference type="Gene3D" id="1.10.340.30">
    <property type="entry name" value="Hypothetical protein, domain 2"/>
    <property type="match status" value="1"/>
</dbReference>
<feature type="region of interest" description="Disordered" evidence="1">
    <location>
        <begin position="1"/>
        <end position="28"/>
    </location>
</feature>
<evidence type="ECO:0000313" key="2">
    <source>
        <dbReference type="EMBL" id="KYG04663.1"/>
    </source>
</evidence>
<evidence type="ECO:0000313" key="3">
    <source>
        <dbReference type="Proteomes" id="UP000075502"/>
    </source>
</evidence>
<dbReference type="SUPFAM" id="SSF48150">
    <property type="entry name" value="DNA-glycosylase"/>
    <property type="match status" value="1"/>
</dbReference>
<dbReference type="Proteomes" id="UP000075502">
    <property type="component" value="Unassembled WGS sequence"/>
</dbReference>
<gene>
    <name evidence="2" type="ORF">BE21_45515</name>
</gene>
<proteinExistence type="predicted"/>
<evidence type="ECO:0000256" key="1">
    <source>
        <dbReference type="SAM" id="MobiDB-lite"/>
    </source>
</evidence>
<dbReference type="GO" id="GO:0003824">
    <property type="term" value="F:catalytic activity"/>
    <property type="evidence" value="ECO:0007669"/>
    <property type="project" value="InterPro"/>
</dbReference>
<accession>A0A150TIY6</accession>
<dbReference type="InterPro" id="IPR023170">
    <property type="entry name" value="HhH_base_excis_C"/>
</dbReference>
<reference evidence="2 3" key="1">
    <citation type="submission" date="2014-02" db="EMBL/GenBank/DDBJ databases">
        <title>The small core and large imbalanced accessory genome model reveals a collaborative survival strategy of Sorangium cellulosum strains in nature.</title>
        <authorList>
            <person name="Han K."/>
            <person name="Peng R."/>
            <person name="Blom J."/>
            <person name="Li Y.-Z."/>
        </authorList>
    </citation>
    <scope>NUCLEOTIDE SEQUENCE [LARGE SCALE GENOMIC DNA]</scope>
    <source>
        <strain evidence="2 3">So0007-03</strain>
    </source>
</reference>
<dbReference type="InterPro" id="IPR011257">
    <property type="entry name" value="DNA_glycosylase"/>
</dbReference>
<sequence length="228" mass="25146">MTSRTPDASHDEPSPRGSHAGSDAVTSCTDTRPQALAAFAGRIPGLLSASVDEEIHAHMGATISEAVLQAGISYETVVKPRVERLRARHPEAVTTTAFLELMRRIEPSILLGFRGRKPHLVRLTAELLREARVETEADLRLWIELDGSQERLKRLSGIGDKTVDYFKMLCGIRTCAIDVHVLRFIEAAGVEVTGYADAKAVVSRAAELLRVDPATFDRGIWDYMKRRG</sequence>
<protein>
    <recommendedName>
        <fullName evidence="4">HhH-GPD domain-containing protein</fullName>
    </recommendedName>
</protein>
<dbReference type="AlphaFoldDB" id="A0A150TIY6"/>
<dbReference type="GO" id="GO:0006281">
    <property type="term" value="P:DNA repair"/>
    <property type="evidence" value="ECO:0007669"/>
    <property type="project" value="InterPro"/>
</dbReference>
<name>A0A150TIY6_SORCE</name>
<dbReference type="Gene3D" id="1.10.1670.10">
    <property type="entry name" value="Helix-hairpin-Helix base-excision DNA repair enzymes (C-terminal)"/>
    <property type="match status" value="1"/>
</dbReference>
<comment type="caution">
    <text evidence="2">The sequence shown here is derived from an EMBL/GenBank/DDBJ whole genome shotgun (WGS) entry which is preliminary data.</text>
</comment>
<evidence type="ECO:0008006" key="4">
    <source>
        <dbReference type="Google" id="ProtNLM"/>
    </source>
</evidence>
<dbReference type="EMBL" id="JEME01002309">
    <property type="protein sequence ID" value="KYG04663.1"/>
    <property type="molecule type" value="Genomic_DNA"/>
</dbReference>
<organism evidence="2 3">
    <name type="scientific">Sorangium cellulosum</name>
    <name type="common">Polyangium cellulosum</name>
    <dbReference type="NCBI Taxonomy" id="56"/>
    <lineage>
        <taxon>Bacteria</taxon>
        <taxon>Pseudomonadati</taxon>
        <taxon>Myxococcota</taxon>
        <taxon>Polyangia</taxon>
        <taxon>Polyangiales</taxon>
        <taxon>Polyangiaceae</taxon>
        <taxon>Sorangium</taxon>
    </lineage>
</organism>